<feature type="region of interest" description="Disordered" evidence="1">
    <location>
        <begin position="1"/>
        <end position="22"/>
    </location>
</feature>
<dbReference type="Gene3D" id="3.90.1200.10">
    <property type="match status" value="1"/>
</dbReference>
<dbReference type="RefSeq" id="WP_242383641.1">
    <property type="nucleotide sequence ID" value="NZ_JAKRKC020000001.1"/>
</dbReference>
<sequence length="262" mass="27957">MTHPPPGHGTRPRRASPKPARHALTRRATAAALALARRHGLPAGDDPAVLGNVFSLTLHLRPAPVVARVATRMPRLRSPIGDWLRMELEVTAYLAAQGAPVVSPSAELPPGPHLEDGFAISFWTWLEPDPDRVATTADCAAMLGDLHAVLRTYPGELPLMCANDVPRGLALLDATGDVLSPAEKDLVRSAAAELAPFMAAPPGDLQPLHGDAYPANLLATRRAGLVWIDFEDVCRGPVEWDLATMMDAGVVRDLLPALAAHR</sequence>
<keyword evidence="4" id="KW-1185">Reference proteome</keyword>
<protein>
    <submittedName>
        <fullName evidence="3">Phosphotransferase</fullName>
    </submittedName>
</protein>
<comment type="caution">
    <text evidence="3">The sequence shown here is derived from an EMBL/GenBank/DDBJ whole genome shotgun (WGS) entry which is preliminary data.</text>
</comment>
<dbReference type="Pfam" id="PF01636">
    <property type="entry name" value="APH"/>
    <property type="match status" value="1"/>
</dbReference>
<evidence type="ECO:0000256" key="1">
    <source>
        <dbReference type="SAM" id="MobiDB-lite"/>
    </source>
</evidence>
<evidence type="ECO:0000313" key="3">
    <source>
        <dbReference type="EMBL" id="MCK2213272.1"/>
    </source>
</evidence>
<dbReference type="InterPro" id="IPR011009">
    <property type="entry name" value="Kinase-like_dom_sf"/>
</dbReference>
<proteinExistence type="predicted"/>
<dbReference type="Proteomes" id="UP001317259">
    <property type="component" value="Unassembled WGS sequence"/>
</dbReference>
<dbReference type="SUPFAM" id="SSF56112">
    <property type="entry name" value="Protein kinase-like (PK-like)"/>
    <property type="match status" value="1"/>
</dbReference>
<feature type="domain" description="Aminoglycoside phosphotransferase" evidence="2">
    <location>
        <begin position="84"/>
        <end position="259"/>
    </location>
</feature>
<dbReference type="InterPro" id="IPR002575">
    <property type="entry name" value="Aminoglycoside_PTrfase"/>
</dbReference>
<organism evidence="3 4">
    <name type="scientific">Actinomadura luzonensis</name>
    <dbReference type="NCBI Taxonomy" id="2805427"/>
    <lineage>
        <taxon>Bacteria</taxon>
        <taxon>Bacillati</taxon>
        <taxon>Actinomycetota</taxon>
        <taxon>Actinomycetes</taxon>
        <taxon>Streptosporangiales</taxon>
        <taxon>Thermomonosporaceae</taxon>
        <taxon>Actinomadura</taxon>
    </lineage>
</organism>
<dbReference type="EMBL" id="JAKRKC020000001">
    <property type="protein sequence ID" value="MCK2213272.1"/>
    <property type="molecule type" value="Genomic_DNA"/>
</dbReference>
<gene>
    <name evidence="3" type="ORF">MF672_005600</name>
</gene>
<reference evidence="3 4" key="1">
    <citation type="submission" date="2022-04" db="EMBL/GenBank/DDBJ databases">
        <title>Genome draft of Actinomadura sp. ATCC 31491.</title>
        <authorList>
            <person name="Shi X."/>
            <person name="Du Y."/>
        </authorList>
    </citation>
    <scope>NUCLEOTIDE SEQUENCE [LARGE SCALE GENOMIC DNA]</scope>
    <source>
        <strain evidence="3 4">ATCC 31491</strain>
    </source>
</reference>
<evidence type="ECO:0000313" key="4">
    <source>
        <dbReference type="Proteomes" id="UP001317259"/>
    </source>
</evidence>
<accession>A0ABT0FLS2</accession>
<feature type="compositionally biased region" description="Basic residues" evidence="1">
    <location>
        <begin position="10"/>
        <end position="22"/>
    </location>
</feature>
<evidence type="ECO:0000259" key="2">
    <source>
        <dbReference type="Pfam" id="PF01636"/>
    </source>
</evidence>
<name>A0ABT0FLS2_9ACTN</name>